<sequence length="168" mass="18449">MIRAVPVLLTWVLAAGPAEMTPLVTEAVIQAPPEELWRVLTTAEGVLKLGVGAADIDFRPGGLLRTAYDPKVPLDSEAAIHTEIVAYDPGRVLVTRIHRPPKGFPFMNAYARVWTVFTLTPEGKGATRLRVAMVGYGPDEESQKMKAFFEKGNAWVLRELQAHYPGGR</sequence>
<evidence type="ECO:0000256" key="1">
    <source>
        <dbReference type="ARBA" id="ARBA00006817"/>
    </source>
</evidence>
<evidence type="ECO:0000313" key="5">
    <source>
        <dbReference type="Proteomes" id="UP001228113"/>
    </source>
</evidence>
<protein>
    <recommendedName>
        <fullName evidence="3">Activator of Hsp90 ATPase homologue 1/2-like C-terminal domain-containing protein</fullName>
    </recommendedName>
</protein>
<feature type="domain" description="Activator of Hsp90 ATPase homologue 1/2-like C-terminal" evidence="3">
    <location>
        <begin position="30"/>
        <end position="162"/>
    </location>
</feature>
<accession>A0AA48H8M5</accession>
<dbReference type="AlphaFoldDB" id="A0AA48H8M5"/>
<organism evidence="4 5">
    <name type="scientific">Mesoterricola sediminis</name>
    <dbReference type="NCBI Taxonomy" id="2927980"/>
    <lineage>
        <taxon>Bacteria</taxon>
        <taxon>Pseudomonadati</taxon>
        <taxon>Acidobacteriota</taxon>
        <taxon>Holophagae</taxon>
        <taxon>Holophagales</taxon>
        <taxon>Holophagaceae</taxon>
        <taxon>Mesoterricola</taxon>
    </lineage>
</organism>
<feature type="signal peptide" evidence="2">
    <location>
        <begin position="1"/>
        <end position="20"/>
    </location>
</feature>
<evidence type="ECO:0000313" key="4">
    <source>
        <dbReference type="EMBL" id="BDU77953.1"/>
    </source>
</evidence>
<name>A0AA48H8M5_9BACT</name>
<comment type="similarity">
    <text evidence="1">Belongs to the AHA1 family.</text>
</comment>
<dbReference type="EMBL" id="AP027081">
    <property type="protein sequence ID" value="BDU77953.1"/>
    <property type="molecule type" value="Genomic_DNA"/>
</dbReference>
<evidence type="ECO:0000259" key="3">
    <source>
        <dbReference type="Pfam" id="PF08327"/>
    </source>
</evidence>
<dbReference type="Pfam" id="PF08327">
    <property type="entry name" value="AHSA1"/>
    <property type="match status" value="1"/>
</dbReference>
<evidence type="ECO:0000256" key="2">
    <source>
        <dbReference type="SAM" id="SignalP"/>
    </source>
</evidence>
<dbReference type="KEGG" id="msea:METESE_29110"/>
<dbReference type="InterPro" id="IPR013538">
    <property type="entry name" value="ASHA1/2-like_C"/>
</dbReference>
<feature type="chain" id="PRO_5041426121" description="Activator of Hsp90 ATPase homologue 1/2-like C-terminal domain-containing protein" evidence="2">
    <location>
        <begin position="21"/>
        <end position="168"/>
    </location>
</feature>
<dbReference type="SUPFAM" id="SSF55961">
    <property type="entry name" value="Bet v1-like"/>
    <property type="match status" value="1"/>
</dbReference>
<keyword evidence="2" id="KW-0732">Signal</keyword>
<dbReference type="InterPro" id="IPR023393">
    <property type="entry name" value="START-like_dom_sf"/>
</dbReference>
<dbReference type="Proteomes" id="UP001228113">
    <property type="component" value="Chromosome"/>
</dbReference>
<dbReference type="RefSeq" id="WP_243345887.1">
    <property type="nucleotide sequence ID" value="NZ_AP027081.1"/>
</dbReference>
<proteinExistence type="inferred from homology"/>
<dbReference type="CDD" id="cd07814">
    <property type="entry name" value="SRPBCC_CalC_Aha1-like"/>
    <property type="match status" value="1"/>
</dbReference>
<reference evidence="4" key="1">
    <citation type="journal article" date="2023" name="Int. J. Syst. Evol. Microbiol.">
        <title>Mesoterricola silvestris gen. nov., sp. nov., Mesoterricola sediminis sp. nov., Geothrix oryzae sp. nov., Geothrix edaphica sp. nov., Geothrix rubra sp. nov., and Geothrix limicola sp. nov., six novel members of Acidobacteriota isolated from soils.</title>
        <authorList>
            <person name="Itoh H."/>
            <person name="Sugisawa Y."/>
            <person name="Mise K."/>
            <person name="Xu Z."/>
            <person name="Kuniyasu M."/>
            <person name="Ushijima N."/>
            <person name="Kawano K."/>
            <person name="Kobayashi E."/>
            <person name="Shiratori Y."/>
            <person name="Masuda Y."/>
            <person name="Senoo K."/>
        </authorList>
    </citation>
    <scope>NUCLEOTIDE SEQUENCE</scope>
    <source>
        <strain evidence="4">W786</strain>
    </source>
</reference>
<dbReference type="Gene3D" id="3.30.530.20">
    <property type="match status" value="1"/>
</dbReference>
<gene>
    <name evidence="4" type="ORF">METESE_29110</name>
</gene>
<keyword evidence="5" id="KW-1185">Reference proteome</keyword>